<comment type="caution">
    <text evidence="2">The sequence shown here is derived from an EMBL/GenBank/DDBJ whole genome shotgun (WGS) entry which is preliminary data.</text>
</comment>
<dbReference type="SUPFAM" id="SSF50494">
    <property type="entry name" value="Trypsin-like serine proteases"/>
    <property type="match status" value="1"/>
</dbReference>
<dbReference type="Gene3D" id="3.40.50.1110">
    <property type="entry name" value="SGNH hydrolase"/>
    <property type="match status" value="1"/>
</dbReference>
<dbReference type="RefSeq" id="WP_377129961.1">
    <property type="nucleotide sequence ID" value="NZ_JBHUON010000025.1"/>
</dbReference>
<proteinExistence type="predicted"/>
<dbReference type="InterPro" id="IPR043504">
    <property type="entry name" value="Peptidase_S1_PA_chymotrypsin"/>
</dbReference>
<reference evidence="3" key="1">
    <citation type="journal article" date="2019" name="Int. J. Syst. Evol. Microbiol.">
        <title>The Global Catalogue of Microorganisms (GCM) 10K type strain sequencing project: providing services to taxonomists for standard genome sequencing and annotation.</title>
        <authorList>
            <consortium name="The Broad Institute Genomics Platform"/>
            <consortium name="The Broad Institute Genome Sequencing Center for Infectious Disease"/>
            <person name="Wu L."/>
            <person name="Ma J."/>
        </authorList>
    </citation>
    <scope>NUCLEOTIDE SEQUENCE [LARGE SCALE GENOMIC DNA]</scope>
    <source>
        <strain evidence="3">KCTC 52232</strain>
    </source>
</reference>
<evidence type="ECO:0000313" key="3">
    <source>
        <dbReference type="Proteomes" id="UP001597601"/>
    </source>
</evidence>
<organism evidence="2 3">
    <name type="scientific">Mucilaginibacter antarcticus</name>
    <dbReference type="NCBI Taxonomy" id="1855725"/>
    <lineage>
        <taxon>Bacteria</taxon>
        <taxon>Pseudomonadati</taxon>
        <taxon>Bacteroidota</taxon>
        <taxon>Sphingobacteriia</taxon>
        <taxon>Sphingobacteriales</taxon>
        <taxon>Sphingobacteriaceae</taxon>
        <taxon>Mucilaginibacter</taxon>
    </lineage>
</organism>
<evidence type="ECO:0000256" key="1">
    <source>
        <dbReference type="SAM" id="MobiDB-lite"/>
    </source>
</evidence>
<feature type="compositionally biased region" description="Basic and acidic residues" evidence="1">
    <location>
        <begin position="1"/>
        <end position="10"/>
    </location>
</feature>
<protein>
    <submittedName>
        <fullName evidence="2">Trypsin-like peptidase domain-containing protein</fullName>
    </submittedName>
</protein>
<name>A0ABW5XRF7_9SPHI</name>
<feature type="region of interest" description="Disordered" evidence="1">
    <location>
        <begin position="1"/>
        <end position="24"/>
    </location>
</feature>
<keyword evidence="3" id="KW-1185">Reference proteome</keyword>
<dbReference type="InterPro" id="IPR009003">
    <property type="entry name" value="Peptidase_S1_PA"/>
</dbReference>
<evidence type="ECO:0000313" key="2">
    <source>
        <dbReference type="EMBL" id="MFD2866380.1"/>
    </source>
</evidence>
<gene>
    <name evidence="2" type="ORF">ACFSYC_16915</name>
</gene>
<dbReference type="Gene3D" id="2.40.10.10">
    <property type="entry name" value="Trypsin-like serine proteases"/>
    <property type="match status" value="1"/>
</dbReference>
<sequence>MEAINKREQANDSTYSLTPNDKTHPDNDGHLVMAYLFLKAQGLAGKIADISIYGPDRRVLKAENCNVTQVSATTNGISFNYLAKSLPYPLDTVPRSWPCISIAYPESVEQRKPNVRFGKITILKNQYGFVESSCIMEPGDSGGPLFDLYGRVIGIHSGIQAPEDVNYEVPVDTYRKYWSALNKAENYKAMPVDTDLVTEDTGAGQITETAVGVQKTMLNKMGQKLSGSCLKIKSIVDGKEQTIIGTIIATDDPKLKMRLSSKQIVISKSSMVGENPVIVTANGQFIKCTIIAQSRKDDLVILGLAKALGRELSWALSIRS</sequence>
<feature type="compositionally biased region" description="Polar residues" evidence="1">
    <location>
        <begin position="11"/>
        <end position="20"/>
    </location>
</feature>
<accession>A0ABW5XRF7</accession>
<dbReference type="InterPro" id="IPR036514">
    <property type="entry name" value="SGNH_hydro_sf"/>
</dbReference>
<dbReference type="Pfam" id="PF13365">
    <property type="entry name" value="Trypsin_2"/>
    <property type="match status" value="1"/>
</dbReference>
<dbReference type="EMBL" id="JBHUON010000025">
    <property type="protein sequence ID" value="MFD2866380.1"/>
    <property type="molecule type" value="Genomic_DNA"/>
</dbReference>
<dbReference type="Proteomes" id="UP001597601">
    <property type="component" value="Unassembled WGS sequence"/>
</dbReference>